<dbReference type="PANTHER" id="PTHR31435:SF10">
    <property type="entry name" value="BSR4717 PROTEIN"/>
    <property type="match status" value="1"/>
</dbReference>
<name>A0A1W7A8F6_9STAP</name>
<dbReference type="RefSeq" id="WP_086041555.1">
    <property type="nucleotide sequence ID" value="NZ_CBCRZA010000020.1"/>
</dbReference>
<protein>
    <recommendedName>
        <fullName evidence="1">N-acetyltransferase domain-containing protein</fullName>
    </recommendedName>
</protein>
<evidence type="ECO:0000313" key="2">
    <source>
        <dbReference type="EMBL" id="ARQ05838.1"/>
    </source>
</evidence>
<gene>
    <name evidence="2" type="ORF">MCCS_01670</name>
</gene>
<dbReference type="KEGG" id="mcak:MCCS_01670"/>
<dbReference type="GeneID" id="35294323"/>
<feature type="domain" description="N-acetyltransferase" evidence="1">
    <location>
        <begin position="2"/>
        <end position="89"/>
    </location>
</feature>
<dbReference type="PROSITE" id="PS51729">
    <property type="entry name" value="GNAT_YJDJ"/>
    <property type="match status" value="1"/>
</dbReference>
<accession>A0A1W7A8F6</accession>
<dbReference type="Pfam" id="PF14542">
    <property type="entry name" value="Acetyltransf_CG"/>
    <property type="match status" value="1"/>
</dbReference>
<dbReference type="CDD" id="cd04301">
    <property type="entry name" value="NAT_SF"/>
    <property type="match status" value="1"/>
</dbReference>
<evidence type="ECO:0000259" key="1">
    <source>
        <dbReference type="PROSITE" id="PS51729"/>
    </source>
</evidence>
<dbReference type="PANTHER" id="PTHR31435">
    <property type="entry name" value="PROTEIN NATD1"/>
    <property type="match status" value="1"/>
</dbReference>
<reference evidence="2 3" key="1">
    <citation type="journal article" date="2017" name="Int. J. Syst. Evol. Microbiol.">
        <title>Macrococcus canis sp. nov., a skin bacterium associated with infections in dogs.</title>
        <authorList>
            <person name="Gobeli Brawand S."/>
            <person name="Cotting K."/>
            <person name="Gomez-Sanz E."/>
            <person name="Collaud A."/>
            <person name="Thomann A."/>
            <person name="Brodard I."/>
            <person name="Rodriguez-Campos S."/>
            <person name="Strauss C."/>
            <person name="Perreten V."/>
        </authorList>
    </citation>
    <scope>NUCLEOTIDE SEQUENCE [LARGE SCALE GENOMIC DNA]</scope>
    <source>
        <strain evidence="2 3">KM45013</strain>
    </source>
</reference>
<evidence type="ECO:0000313" key="3">
    <source>
        <dbReference type="Proteomes" id="UP000194154"/>
    </source>
</evidence>
<dbReference type="SUPFAM" id="SSF55729">
    <property type="entry name" value="Acyl-CoA N-acyltransferases (Nat)"/>
    <property type="match status" value="1"/>
</dbReference>
<dbReference type="InterPro" id="IPR045057">
    <property type="entry name" value="Gcn5-rel_NAT"/>
</dbReference>
<dbReference type="STRING" id="1855823.MCCS_01670"/>
<dbReference type="OrthoDB" id="9793389at2"/>
<dbReference type="EMBL" id="CP021059">
    <property type="protein sequence ID" value="ARQ05838.1"/>
    <property type="molecule type" value="Genomic_DNA"/>
</dbReference>
<dbReference type="Proteomes" id="UP000194154">
    <property type="component" value="Chromosome"/>
</dbReference>
<sequence>MNINSAPGKFYIGDLQSPKALMTYFQSREGHMIINHTEVSEELQGQHVGQSLVDFAAEYAKANHMKIIPVCPFAKKVMTNNDKYEDVLAKSGE</sequence>
<dbReference type="InterPro" id="IPR031165">
    <property type="entry name" value="GNAT_YJDJ"/>
</dbReference>
<dbReference type="InterPro" id="IPR016181">
    <property type="entry name" value="Acyl_CoA_acyltransferase"/>
</dbReference>
<proteinExistence type="predicted"/>
<dbReference type="Gene3D" id="3.40.630.30">
    <property type="match status" value="1"/>
</dbReference>
<keyword evidence="3" id="KW-1185">Reference proteome</keyword>
<dbReference type="AlphaFoldDB" id="A0A1W7A8F6"/>
<organism evidence="2 3">
    <name type="scientific">Macrococcoides canis</name>
    <dbReference type="NCBI Taxonomy" id="1855823"/>
    <lineage>
        <taxon>Bacteria</taxon>
        <taxon>Bacillati</taxon>
        <taxon>Bacillota</taxon>
        <taxon>Bacilli</taxon>
        <taxon>Bacillales</taxon>
        <taxon>Staphylococcaceae</taxon>
        <taxon>Macrococcoides</taxon>
    </lineage>
</organism>